<evidence type="ECO:0000256" key="1">
    <source>
        <dbReference type="SAM" id="MobiDB-lite"/>
    </source>
</evidence>
<gene>
    <name evidence="2" type="ORF">N0V84_005316</name>
</gene>
<reference evidence="2" key="1">
    <citation type="submission" date="2022-10" db="EMBL/GenBank/DDBJ databases">
        <title>Tapping the CABI collections for fungal endophytes: first genome assemblies for Collariella, Neodidymelliopsis, Ascochyta clinopodiicola, Didymella pomorum, Didymosphaeria variabile, Neocosmospora piperis and Neocucurbitaria cava.</title>
        <authorList>
            <person name="Hill R."/>
        </authorList>
    </citation>
    <scope>NUCLEOTIDE SEQUENCE</scope>
    <source>
        <strain evidence="2">IMI 366586</strain>
    </source>
</reference>
<evidence type="ECO:0000313" key="3">
    <source>
        <dbReference type="Proteomes" id="UP001140502"/>
    </source>
</evidence>
<keyword evidence="3" id="KW-1185">Reference proteome</keyword>
<protein>
    <submittedName>
        <fullName evidence="2">Uncharacterized protein</fullName>
    </submittedName>
</protein>
<dbReference type="Proteomes" id="UP001140502">
    <property type="component" value="Unassembled WGS sequence"/>
</dbReference>
<name>A0A9W8WE77_9HYPO</name>
<feature type="region of interest" description="Disordered" evidence="1">
    <location>
        <begin position="355"/>
        <end position="380"/>
    </location>
</feature>
<evidence type="ECO:0000313" key="2">
    <source>
        <dbReference type="EMBL" id="KAJ4321513.1"/>
    </source>
</evidence>
<dbReference type="PANTHER" id="PTHR37538:SF1">
    <property type="entry name" value="BTB DOMAIN-CONTAINING PROTEIN"/>
    <property type="match status" value="1"/>
</dbReference>
<feature type="region of interest" description="Disordered" evidence="1">
    <location>
        <begin position="225"/>
        <end position="255"/>
    </location>
</feature>
<sequence length="518" mass="57913">MDQENDARPEHSYASIPQPARPYASDSGGSPYASEIIAMRFQSGPALNIPRDLLRQSPLLVARLEVDDHSFRPSKEIRLPDITYIVGHVIVHFLVTGAYQCLKPQGDSTPERHVAEFTTTLRVYAASDSLKLTSLRDMARSEITRVGEKLSLPSMMSVMERSQENFSQYPGISAYIEYRMLAFVESATLEMTGEVLAELRTPNTLSKILLRSMVLMKSSELARRYEMPSEDDLQECQSDRDYPLDGHTVSSPDRAMKEAEEVAKAQSLRRTEEARVVSERAELTNLRAKKAARGKPSKREKKRLAYLIEQEERRAKSQGDEEAGVAGADAQNITLFDTPEDDSICKEFGFSKRRMRQKRGRLARDKNKQPGQKSLEDNIARKTAVRIAREEETSAIQEGIKEASDEESFLFPSPQTSTATIGLGETSLRSESSGTCTLDIASIEEYEEELLELESDDLKPPDKTFSHGREVAASSCPDAETHLAPRSSGWLFCEECTSVRLGLNVNGIRARGRGRGRH</sequence>
<feature type="region of interest" description="Disordered" evidence="1">
    <location>
        <begin position="1"/>
        <end position="28"/>
    </location>
</feature>
<dbReference type="OrthoDB" id="3594103at2759"/>
<comment type="caution">
    <text evidence="2">The sequence shown here is derived from an EMBL/GenBank/DDBJ whole genome shotgun (WGS) entry which is preliminary data.</text>
</comment>
<dbReference type="EMBL" id="JAPEUR010000094">
    <property type="protein sequence ID" value="KAJ4321513.1"/>
    <property type="molecule type" value="Genomic_DNA"/>
</dbReference>
<dbReference type="PANTHER" id="PTHR37538">
    <property type="entry name" value="BTB DOMAIN-CONTAINING PROTEIN"/>
    <property type="match status" value="1"/>
</dbReference>
<dbReference type="AlphaFoldDB" id="A0A9W8WE77"/>
<feature type="compositionally biased region" description="Basic and acidic residues" evidence="1">
    <location>
        <begin position="362"/>
        <end position="380"/>
    </location>
</feature>
<accession>A0A9W8WE77</accession>
<proteinExistence type="predicted"/>
<organism evidence="2 3">
    <name type="scientific">Fusarium piperis</name>
    <dbReference type="NCBI Taxonomy" id="1435070"/>
    <lineage>
        <taxon>Eukaryota</taxon>
        <taxon>Fungi</taxon>
        <taxon>Dikarya</taxon>
        <taxon>Ascomycota</taxon>
        <taxon>Pezizomycotina</taxon>
        <taxon>Sordariomycetes</taxon>
        <taxon>Hypocreomycetidae</taxon>
        <taxon>Hypocreales</taxon>
        <taxon>Nectriaceae</taxon>
        <taxon>Fusarium</taxon>
        <taxon>Fusarium solani species complex</taxon>
    </lineage>
</organism>
<feature type="compositionally biased region" description="Basic and acidic residues" evidence="1">
    <location>
        <begin position="1"/>
        <end position="11"/>
    </location>
</feature>